<evidence type="ECO:0000256" key="2">
    <source>
        <dbReference type="ARBA" id="ARBA00005614"/>
    </source>
</evidence>
<evidence type="ECO:0000256" key="9">
    <source>
        <dbReference type="ARBA" id="ARBA00048220"/>
    </source>
</evidence>
<dbReference type="SUPFAM" id="SSF55821">
    <property type="entry name" value="YrdC/RibB"/>
    <property type="match status" value="1"/>
</dbReference>
<evidence type="ECO:0000256" key="5">
    <source>
        <dbReference type="ARBA" id="ARBA00022723"/>
    </source>
</evidence>
<feature type="active site" evidence="11">
    <location>
        <position position="48"/>
    </location>
</feature>
<evidence type="ECO:0000259" key="12">
    <source>
        <dbReference type="PROSITE" id="PS51160"/>
    </source>
</evidence>
<evidence type="ECO:0000256" key="10">
    <source>
        <dbReference type="PIRNR" id="PIRNR006256"/>
    </source>
</evidence>
<comment type="caution">
    <text evidence="14">The sequence shown here is derived from an EMBL/GenBank/DDBJ whole genome shotgun (WGS) entry which is preliminary data.</text>
</comment>
<dbReference type="InterPro" id="IPR011125">
    <property type="entry name" value="Znf_HypF"/>
</dbReference>
<evidence type="ECO:0000313" key="15">
    <source>
        <dbReference type="Proteomes" id="UP000775500"/>
    </source>
</evidence>
<keyword evidence="4" id="KW-0436">Ligase</keyword>
<protein>
    <recommendedName>
        <fullName evidence="10">Carbamoyltransferase</fullName>
        <ecNumber evidence="10">6.2.-.-</ecNumber>
    </recommendedName>
</protein>
<dbReference type="InterPro" id="IPR001792">
    <property type="entry name" value="Acylphosphatase-like_dom"/>
</dbReference>
<dbReference type="Pfam" id="PF22521">
    <property type="entry name" value="HypF_C_2"/>
    <property type="match status" value="1"/>
</dbReference>
<proteinExistence type="inferred from homology"/>
<feature type="domain" description="Acylphosphatase-like" evidence="12">
    <location>
        <begin position="15"/>
        <end position="101"/>
    </location>
</feature>
<feature type="domain" description="YrdC-like" evidence="13">
    <location>
        <begin position="206"/>
        <end position="388"/>
    </location>
</feature>
<dbReference type="Gene3D" id="3.30.420.360">
    <property type="match status" value="1"/>
</dbReference>
<keyword evidence="15" id="KW-1185">Reference proteome</keyword>
<keyword evidence="11" id="KW-0378">Hydrolase</keyword>
<evidence type="ECO:0000259" key="13">
    <source>
        <dbReference type="PROSITE" id="PS51163"/>
    </source>
</evidence>
<evidence type="ECO:0000256" key="1">
    <source>
        <dbReference type="ARBA" id="ARBA00004711"/>
    </source>
</evidence>
<dbReference type="Gene3D" id="3.90.870.50">
    <property type="match status" value="1"/>
</dbReference>
<dbReference type="InterPro" id="IPR036046">
    <property type="entry name" value="Acylphosphatase-like_dom_sf"/>
</dbReference>
<dbReference type="PROSITE" id="PS00150">
    <property type="entry name" value="ACYLPHOSPHATASE_1"/>
    <property type="match status" value="1"/>
</dbReference>
<dbReference type="SUPFAM" id="SSF54975">
    <property type="entry name" value="Acylphosphatase/BLUF domain-like"/>
    <property type="match status" value="1"/>
</dbReference>
<organism evidence="14 15">
    <name type="scientific">Faecalicoccus acidiformans</name>
    <dbReference type="NCBI Taxonomy" id="915173"/>
    <lineage>
        <taxon>Bacteria</taxon>
        <taxon>Bacillati</taxon>
        <taxon>Bacillota</taxon>
        <taxon>Erysipelotrichia</taxon>
        <taxon>Erysipelotrichales</taxon>
        <taxon>Erysipelotrichaceae</taxon>
        <taxon>Faecalicoccus</taxon>
    </lineage>
</organism>
<keyword evidence="6" id="KW-0863">Zinc-finger</keyword>
<evidence type="ECO:0000313" key="14">
    <source>
        <dbReference type="EMBL" id="MBM6831272.1"/>
    </source>
</evidence>
<dbReference type="InterPro" id="IPR051060">
    <property type="entry name" value="Carbamoyltrans_HypF-like"/>
</dbReference>
<dbReference type="InterPro" id="IPR017945">
    <property type="entry name" value="DHBP_synth_RibB-like_a/b_dom"/>
</dbReference>
<dbReference type="Pfam" id="PF07503">
    <property type="entry name" value="zf-HYPF"/>
    <property type="match status" value="2"/>
</dbReference>
<comment type="similarity">
    <text evidence="2">Belongs to the acylphosphatase family.</text>
</comment>
<dbReference type="PROSITE" id="PS51160">
    <property type="entry name" value="ACYLPHOSPHATASE_3"/>
    <property type="match status" value="1"/>
</dbReference>
<dbReference type="Gene3D" id="3.30.420.40">
    <property type="match status" value="1"/>
</dbReference>
<dbReference type="NCBIfam" id="TIGR00143">
    <property type="entry name" value="hypF"/>
    <property type="match status" value="1"/>
</dbReference>
<dbReference type="Pfam" id="PF00708">
    <property type="entry name" value="Acylphosphatase"/>
    <property type="match status" value="1"/>
</dbReference>
<comment type="catalytic activity">
    <reaction evidence="9">
        <text>C-terminal L-cysteinyl-[HypE protein] + carbamoyl phosphate + ATP + H2O = C-terminal S-carboxamide-L-cysteinyl-[HypE protein] + AMP + phosphate + diphosphate + H(+)</text>
        <dbReference type="Rhea" id="RHEA:55636"/>
        <dbReference type="Rhea" id="RHEA-COMP:14247"/>
        <dbReference type="Rhea" id="RHEA-COMP:14392"/>
        <dbReference type="ChEBI" id="CHEBI:15377"/>
        <dbReference type="ChEBI" id="CHEBI:15378"/>
        <dbReference type="ChEBI" id="CHEBI:30616"/>
        <dbReference type="ChEBI" id="CHEBI:33019"/>
        <dbReference type="ChEBI" id="CHEBI:43474"/>
        <dbReference type="ChEBI" id="CHEBI:58228"/>
        <dbReference type="ChEBI" id="CHEBI:76913"/>
        <dbReference type="ChEBI" id="CHEBI:139126"/>
        <dbReference type="ChEBI" id="CHEBI:456215"/>
    </reaction>
</comment>
<comment type="similarity">
    <text evidence="3 10">Belongs to the carbamoyltransferase HypF family.</text>
</comment>
<feature type="active site" evidence="11">
    <location>
        <position position="30"/>
    </location>
</feature>
<name>A0ABS2FNC1_9FIRM</name>
<dbReference type="Gene3D" id="3.30.110.120">
    <property type="match status" value="1"/>
</dbReference>
<evidence type="ECO:0000256" key="3">
    <source>
        <dbReference type="ARBA" id="ARBA00008097"/>
    </source>
</evidence>
<dbReference type="InterPro" id="IPR017968">
    <property type="entry name" value="Acylphosphatase_CS"/>
</dbReference>
<gene>
    <name evidence="14" type="primary">hypF</name>
    <name evidence="14" type="ORF">H5982_04005</name>
</gene>
<evidence type="ECO:0000256" key="6">
    <source>
        <dbReference type="ARBA" id="ARBA00022771"/>
    </source>
</evidence>
<dbReference type="PROSITE" id="PS51163">
    <property type="entry name" value="YRDC"/>
    <property type="match status" value="1"/>
</dbReference>
<dbReference type="InterPro" id="IPR055128">
    <property type="entry name" value="HypF_C_2"/>
</dbReference>
<evidence type="ECO:0000256" key="8">
    <source>
        <dbReference type="ARBA" id="ARBA00047645"/>
    </source>
</evidence>
<dbReference type="Pfam" id="PF17788">
    <property type="entry name" value="HypF_C"/>
    <property type="match status" value="1"/>
</dbReference>
<dbReference type="Pfam" id="PF01300">
    <property type="entry name" value="Sua5_yciO_yrdC"/>
    <property type="match status" value="1"/>
</dbReference>
<evidence type="ECO:0000256" key="4">
    <source>
        <dbReference type="ARBA" id="ARBA00022598"/>
    </source>
</evidence>
<evidence type="ECO:0000256" key="11">
    <source>
        <dbReference type="PROSITE-ProRule" id="PRU00520"/>
    </source>
</evidence>
<dbReference type="Proteomes" id="UP000775500">
    <property type="component" value="Unassembled WGS sequence"/>
</dbReference>
<comment type="catalytic activity">
    <reaction evidence="8 11">
        <text>an acyl phosphate + H2O = a carboxylate + phosphate + H(+)</text>
        <dbReference type="Rhea" id="RHEA:14965"/>
        <dbReference type="ChEBI" id="CHEBI:15377"/>
        <dbReference type="ChEBI" id="CHEBI:15378"/>
        <dbReference type="ChEBI" id="CHEBI:29067"/>
        <dbReference type="ChEBI" id="CHEBI:43474"/>
        <dbReference type="ChEBI" id="CHEBI:59918"/>
        <dbReference type="EC" id="3.6.1.7"/>
    </reaction>
</comment>
<comment type="pathway">
    <text evidence="1">Protein modification; [NiFe] hydrogenase maturation.</text>
</comment>
<dbReference type="InterPro" id="IPR004421">
    <property type="entry name" value="Carbamoyltransferase_HypF"/>
</dbReference>
<dbReference type="PANTHER" id="PTHR42959:SF1">
    <property type="entry name" value="CARBAMOYLTRANSFERASE HYPF"/>
    <property type="match status" value="1"/>
</dbReference>
<dbReference type="PANTHER" id="PTHR42959">
    <property type="entry name" value="CARBAMOYLTRANSFERASE"/>
    <property type="match status" value="1"/>
</dbReference>
<dbReference type="EMBL" id="JACJLU010000003">
    <property type="protein sequence ID" value="MBM6831272.1"/>
    <property type="molecule type" value="Genomic_DNA"/>
</dbReference>
<keyword evidence="7" id="KW-0862">Zinc</keyword>
<reference evidence="14 15" key="1">
    <citation type="journal article" date="2021" name="Sci. Rep.">
        <title>The distribution of antibiotic resistance genes in chicken gut microbiota commensals.</title>
        <authorList>
            <person name="Juricova H."/>
            <person name="Matiasovicova J."/>
            <person name="Kubasova T."/>
            <person name="Cejkova D."/>
            <person name="Rychlik I."/>
        </authorList>
    </citation>
    <scope>NUCLEOTIDE SEQUENCE [LARGE SCALE GENOMIC DNA]</scope>
    <source>
        <strain evidence="14 15">An423</strain>
    </source>
</reference>
<dbReference type="InterPro" id="IPR041440">
    <property type="entry name" value="HypF_C"/>
</dbReference>
<keyword evidence="5" id="KW-0479">Metal-binding</keyword>
<accession>A0ABS2FNC1</accession>
<sequence length="740" mass="83881">MRIFKRKDRFSIMIHIQIHVYGIVQGVGFRPFVHRLAKTHHLTGTCFNSGEGVEIHVEGPQAEVHAFLHDLKHQTPALAQIQKITAQEGPVQNYSSFQILESHKGSHKTLIAPDIAPCQDCMRELLDPQDRRYRYPFINCTNCGPRYTIIQDIPYDRQNTTMSAFSLCPDCEKEYNDITNRRYHAQPNACKHCGPQLEYIGSATFKDPLDNALWDLQHGKIVAVKGIGGIHLACDARDPKAIRRLRQRKQREAKPLAIMVKDIETAKEFVVLNAKEEQFLSSKERPIVLCKKRDPQAYQELSHTKELGIFLPYSPLHILLLQTCTALVMTSANLQDMPVLIDNIEAKEKLKDIADAFLLHDRPIENRCDDSLMRIVSQEPYFIRRSRGYVPLPLPTQEDVTGILALGAHQKGSFALGKDHQAFLSPYIGNMENLETLAHYHKALKTMERLFSITPAVVACDRHPDYASTQYGQSLGLPLISIQHHHAHMASCMEDNQLHETCFGIIWDGTGLGEDQTIWGSEFLIGDQCSYQRCGSILPIALLGGEKAIHEIARIALAMCWQAGKEISLLDPDKQKNLKKIWKHSSVFSSGMGRLLDGFYSLITKQTHQTYDGQAPVTLENLAKPTSKTYPTAYQTKNNVRFFDWTLMLKTCLEDTDPKEYKAQKIHNTLIQMAIEQTCQLNPHHLPVILSGGCFQNQILLKGIINGLKKHGYRVYWHRRISCTDEGIALGQLAIAQKRM</sequence>
<dbReference type="EC" id="6.2.-.-" evidence="10"/>
<evidence type="ECO:0000256" key="7">
    <source>
        <dbReference type="ARBA" id="ARBA00022833"/>
    </source>
</evidence>
<dbReference type="PIRSF" id="PIRSF006256">
    <property type="entry name" value="CMPcnvr_hdrg_mat"/>
    <property type="match status" value="1"/>
</dbReference>
<dbReference type="InterPro" id="IPR006070">
    <property type="entry name" value="Sua5-like_dom"/>
</dbReference>